<dbReference type="Pfam" id="PF13360">
    <property type="entry name" value="PQQ_2"/>
    <property type="match status" value="1"/>
</dbReference>
<evidence type="ECO:0000259" key="5">
    <source>
        <dbReference type="Pfam" id="PF13360"/>
    </source>
</evidence>
<keyword evidence="7" id="KW-1185">Reference proteome</keyword>
<feature type="domain" description="Pyrrolo-quinoline quinone repeat" evidence="5">
    <location>
        <begin position="463"/>
        <end position="530"/>
    </location>
</feature>
<proteinExistence type="inferred from homology"/>
<dbReference type="OrthoDB" id="8638at2157"/>
<comment type="similarity">
    <text evidence="2">Belongs to the bacterial PQQ dehydrogenase family.</text>
</comment>
<dbReference type="PANTHER" id="PTHR32303">
    <property type="entry name" value="QUINOPROTEIN ALCOHOL DEHYDROGENASE (CYTOCHROME C)"/>
    <property type="match status" value="1"/>
</dbReference>
<dbReference type="InterPro" id="IPR011047">
    <property type="entry name" value="Quinoprotein_ADH-like_sf"/>
</dbReference>
<name>A0A1I0QSI6_9EURY</name>
<dbReference type="SUPFAM" id="SSF50998">
    <property type="entry name" value="Quinoprotein alcohol dehydrogenase-like"/>
    <property type="match status" value="1"/>
</dbReference>
<dbReference type="Pfam" id="PF01011">
    <property type="entry name" value="PQQ"/>
    <property type="match status" value="1"/>
</dbReference>
<dbReference type="Proteomes" id="UP000183275">
    <property type="component" value="Unassembled WGS sequence"/>
</dbReference>
<evidence type="ECO:0000313" key="7">
    <source>
        <dbReference type="Proteomes" id="UP000183275"/>
    </source>
</evidence>
<accession>A0A1I0QSI6</accession>
<evidence type="ECO:0000256" key="1">
    <source>
        <dbReference type="ARBA" id="ARBA00001931"/>
    </source>
</evidence>
<evidence type="ECO:0000259" key="4">
    <source>
        <dbReference type="Pfam" id="PF01011"/>
    </source>
</evidence>
<evidence type="ECO:0000313" key="6">
    <source>
        <dbReference type="EMBL" id="SEW30529.1"/>
    </source>
</evidence>
<feature type="domain" description="Pyrrolo-quinoline quinone repeat" evidence="4">
    <location>
        <begin position="63"/>
        <end position="367"/>
    </location>
</feature>
<keyword evidence="3" id="KW-0560">Oxidoreductase</keyword>
<dbReference type="PANTHER" id="PTHR32303:SF10">
    <property type="entry name" value="OUTER MEMBRANE PROTEIN ASSEMBLY FACTOR BAMB"/>
    <property type="match status" value="1"/>
</dbReference>
<evidence type="ECO:0000256" key="2">
    <source>
        <dbReference type="ARBA" id="ARBA00008156"/>
    </source>
</evidence>
<dbReference type="EMBL" id="FOIS01000005">
    <property type="protein sequence ID" value="SEW30529.1"/>
    <property type="molecule type" value="Genomic_DNA"/>
</dbReference>
<dbReference type="SMART" id="SM00564">
    <property type="entry name" value="PQQ"/>
    <property type="match status" value="4"/>
</dbReference>
<dbReference type="AlphaFoldDB" id="A0A1I0QSI6"/>
<sequence length="572" mass="63901">MSLEEDRAVQAAKDTIVRETDQGFRVLGSPEKSVTHQHDIDRIEEFDVTDEMIMESGENPDAWLTYGGNYEQHRRTTADVITPENVENLEVEYILDVGAGSSMEGTPLIVPGDPPVMYQSNGPNHVKAIDAREGEILWSYTYAVPSDVVLCCDDNNRGVAVRNDKVFMTTLDSGVVALDRYTGEEVWYTSTADHEEGYSATWAPVVYDGMLFTGSAGGEYGVRGFHKALDTETGEELWHTWTSSEDEWVGDSINQSCATNWMNATIDVENRQLHLPIGNPGPDFDGSVRPGPNRNSCGTLTLDMDTGERVWSHQEVAHDVWDYDSAAPRILIRDFEIEHRDTTTDVVVSAGKTGWVYTMDADTGELIERSEPGVQQLNMYRMIPHIDEGRRMPFMPGAMGGNDWQPPAYNPETGLAYMKMNNSPQEAWWRFEEYEEGKKYWGGILEDQTEAVPDEYNEKISAIVAIDPETGQRVWRDWIESDAYIWGGLVTTETGVVFTGTQNGDFIAYDGETGDRLWEYDLGEASIAGSPMSWYDPATEKQYVAIQVGGSGWLRRGAGGRDTRLAVFSLQG</sequence>
<dbReference type="RefSeq" id="WP_049989168.1">
    <property type="nucleotide sequence ID" value="NZ_FOIS01000005.1"/>
</dbReference>
<protein>
    <submittedName>
        <fullName evidence="6">PQQ-dependent dehydrogenase, methanol/ethanol family</fullName>
    </submittedName>
</protein>
<dbReference type="STRING" id="1202768.SAMN05216285_3865"/>
<dbReference type="Gene3D" id="2.140.10.10">
    <property type="entry name" value="Quinoprotein alcohol dehydrogenase-like superfamily"/>
    <property type="match status" value="1"/>
</dbReference>
<organism evidence="6 7">
    <name type="scientific">Natrinema salifodinae</name>
    <dbReference type="NCBI Taxonomy" id="1202768"/>
    <lineage>
        <taxon>Archaea</taxon>
        <taxon>Methanobacteriati</taxon>
        <taxon>Methanobacteriota</taxon>
        <taxon>Stenosarchaea group</taxon>
        <taxon>Halobacteria</taxon>
        <taxon>Halobacteriales</taxon>
        <taxon>Natrialbaceae</taxon>
        <taxon>Natrinema</taxon>
    </lineage>
</organism>
<dbReference type="InterPro" id="IPR002372">
    <property type="entry name" value="PQQ_rpt_dom"/>
</dbReference>
<evidence type="ECO:0000256" key="3">
    <source>
        <dbReference type="ARBA" id="ARBA00023002"/>
    </source>
</evidence>
<dbReference type="InterPro" id="IPR018391">
    <property type="entry name" value="PQQ_b-propeller_rpt"/>
</dbReference>
<reference evidence="7" key="1">
    <citation type="submission" date="2016-10" db="EMBL/GenBank/DDBJ databases">
        <authorList>
            <person name="Varghese N."/>
        </authorList>
    </citation>
    <scope>NUCLEOTIDE SEQUENCE [LARGE SCALE GENOMIC DNA]</scope>
    <source>
        <strain evidence="7">CGMCC 1.12284</strain>
    </source>
</reference>
<gene>
    <name evidence="6" type="ORF">SAMN05216285_3865</name>
</gene>
<dbReference type="eggNOG" id="arCOG02482">
    <property type="taxonomic scope" value="Archaea"/>
</dbReference>
<comment type="cofactor">
    <cofactor evidence="1">
        <name>pyrroloquinoline quinone</name>
        <dbReference type="ChEBI" id="CHEBI:58442"/>
    </cofactor>
</comment>
<dbReference type="GO" id="GO:0016491">
    <property type="term" value="F:oxidoreductase activity"/>
    <property type="evidence" value="ECO:0007669"/>
    <property type="project" value="UniProtKB-KW"/>
</dbReference>